<protein>
    <submittedName>
        <fullName evidence="1">Uncharacterized protein</fullName>
    </submittedName>
</protein>
<gene>
    <name evidence="1" type="ORF">G5714_024687</name>
</gene>
<evidence type="ECO:0000313" key="2">
    <source>
        <dbReference type="Proteomes" id="UP000579812"/>
    </source>
</evidence>
<dbReference type="Proteomes" id="UP000579812">
    <property type="component" value="Unassembled WGS sequence"/>
</dbReference>
<organism evidence="1 2">
    <name type="scientific">Onychostoma macrolepis</name>
    <dbReference type="NCBI Taxonomy" id="369639"/>
    <lineage>
        <taxon>Eukaryota</taxon>
        <taxon>Metazoa</taxon>
        <taxon>Chordata</taxon>
        <taxon>Craniata</taxon>
        <taxon>Vertebrata</taxon>
        <taxon>Euteleostomi</taxon>
        <taxon>Actinopterygii</taxon>
        <taxon>Neopterygii</taxon>
        <taxon>Teleostei</taxon>
        <taxon>Ostariophysi</taxon>
        <taxon>Cypriniformes</taxon>
        <taxon>Cyprinidae</taxon>
        <taxon>Acrossocheilinae</taxon>
        <taxon>Onychostoma</taxon>
    </lineage>
</organism>
<dbReference type="EMBL" id="JAAMOB010000069">
    <property type="protein sequence ID" value="KAF4094587.1"/>
    <property type="molecule type" value="Genomic_DNA"/>
</dbReference>
<comment type="caution">
    <text evidence="1">The sequence shown here is derived from an EMBL/GenBank/DDBJ whole genome shotgun (WGS) entry which is preliminary data.</text>
</comment>
<evidence type="ECO:0000313" key="1">
    <source>
        <dbReference type="EMBL" id="KAF4094587.1"/>
    </source>
</evidence>
<sequence length="194" mass="21457">MKAKLQGLFERRQAQRHASWRLSSRGFSSDARPRNTPRWWGGHYPSALLCLSVTVKAKLQGLFERRQAQTHVSLVGWALPQRPLLRLSVTVTAKLQGLFRATPGPDTRLAGGVGTTPAPLVRFSVTVTAKLQGLFERRQAQRHVSLAGGHYPSALLCLSVTVKAKLQGLFERRHAQRHASLAGGQYIDAPHSRN</sequence>
<keyword evidence="2" id="KW-1185">Reference proteome</keyword>
<name>A0A7J6BHI9_9TELE</name>
<proteinExistence type="predicted"/>
<reference evidence="1 2" key="1">
    <citation type="submission" date="2020-04" db="EMBL/GenBank/DDBJ databases">
        <title>Chromosome-level genome assembly of a cyprinid fish Onychostoma macrolepis by integration of Nanopore Sequencing, Bionano and Hi-C technology.</title>
        <authorList>
            <person name="Wang D."/>
        </authorList>
    </citation>
    <scope>NUCLEOTIDE SEQUENCE [LARGE SCALE GENOMIC DNA]</scope>
    <source>
        <strain evidence="1">SWU-2019</strain>
        <tissue evidence="1">Muscle</tissue>
    </source>
</reference>
<dbReference type="AlphaFoldDB" id="A0A7J6BHI9"/>
<accession>A0A7J6BHI9</accession>